<evidence type="ECO:0000313" key="4">
    <source>
        <dbReference type="Proteomes" id="UP000190776"/>
    </source>
</evidence>
<dbReference type="PANTHER" id="PTHR35392">
    <property type="entry name" value="ZN(II)2CYS6 TRANSCRIPTION FACTOR (EUROFUNG)-RELATED-RELATED"/>
    <property type="match status" value="1"/>
</dbReference>
<evidence type="ECO:0000256" key="1">
    <source>
        <dbReference type="PROSITE-ProRule" id="PRU00023"/>
    </source>
</evidence>
<keyword evidence="1" id="KW-0040">ANK repeat</keyword>
<accession>A0A1S8BCR3</accession>
<dbReference type="EMBL" id="MSZU01000086">
    <property type="protein sequence ID" value="OMP85121.1"/>
    <property type="molecule type" value="Genomic_DNA"/>
</dbReference>
<comment type="caution">
    <text evidence="3">The sequence shown here is derived from an EMBL/GenBank/DDBJ whole genome shotgun (WGS) entry which is preliminary data.</text>
</comment>
<proteinExistence type="predicted"/>
<dbReference type="InterPro" id="IPR052973">
    <property type="entry name" value="Fungal_sec-metab_reg_TF"/>
</dbReference>
<dbReference type="SUPFAM" id="SSF48403">
    <property type="entry name" value="Ankyrin repeat"/>
    <property type="match status" value="1"/>
</dbReference>
<dbReference type="OrthoDB" id="5420905at2759"/>
<dbReference type="PANTHER" id="PTHR35392:SF1">
    <property type="entry name" value="ZN(II)2CYS6 TRANSCRIPTION FACTOR (EUROFUNG)"/>
    <property type="match status" value="1"/>
</dbReference>
<feature type="repeat" description="ANK" evidence="1">
    <location>
        <begin position="41"/>
        <end position="73"/>
    </location>
</feature>
<sequence length="493" mass="55709">MAESDEEALCGSNEAALHELDNPSKHKGERQFATLFDDEEAEETPLHFAAANGLLEDVKLLLDGGEDPNSLNAAGTTAVELAEYEGHHEIANYLYQRGAQKHNVQRRVGTSRGACLRCKLTRDLCVGGDPCIRCTKAHNRSWQIPCTSVDIKDMGDFVNSSLLDAPSEYSPQQYESFTAPEHPPTSMKFQQGFDLSLVIMVQRSSVRDDDSLRVSWDEIIDGSLKKFSIPRTETWITKPGEPLRPKIAEYIKKFVDNQTGGSTKEISLDQLSWGAYTQESICIRRLLEVVSIYYRETNETILGKALHLYVAFSLVGRPTLMERDSTGGDTESRVIIPDSRYYGETLAPGRIDKAIKYELTALWRSYHYEVLEELSSLFTSVYSGDRLRNWTAIFTVTITLLMVWERMQYEFRRNDATKGEELCAEMERMAVPVLTGLVQAISQKLPSFIEWDTEKHQHLLGSNEATNELMTEISYFVTRNGKLKSLLASVRTI</sequence>
<feature type="compositionally biased region" description="Basic and acidic residues" evidence="2">
    <location>
        <begin position="16"/>
        <end position="26"/>
    </location>
</feature>
<dbReference type="AlphaFoldDB" id="A0A1S8BCR3"/>
<dbReference type="Gene3D" id="1.25.40.20">
    <property type="entry name" value="Ankyrin repeat-containing domain"/>
    <property type="match status" value="1"/>
</dbReference>
<feature type="region of interest" description="Disordered" evidence="2">
    <location>
        <begin position="1"/>
        <end position="26"/>
    </location>
</feature>
<dbReference type="STRING" id="420778.A0A1S8BCR3"/>
<protein>
    <submittedName>
        <fullName evidence="3">Uncharacterized protein</fullName>
    </submittedName>
</protein>
<reference evidence="3 4" key="1">
    <citation type="submission" date="2017-01" db="EMBL/GenBank/DDBJ databases">
        <title>Draft genome sequence of Diplodia seriata F98.1, a fungal species involved in grapevine trunk diseases.</title>
        <authorList>
            <person name="Robert-Siegwald G."/>
            <person name="Vallet J."/>
            <person name="Abou-Mansour E."/>
            <person name="Xu J."/>
            <person name="Rey P."/>
            <person name="Bertsch C."/>
            <person name="Rego C."/>
            <person name="Larignon P."/>
            <person name="Fontaine F."/>
            <person name="Lebrun M.-H."/>
        </authorList>
    </citation>
    <scope>NUCLEOTIDE SEQUENCE [LARGE SCALE GENOMIC DNA]</scope>
    <source>
        <strain evidence="3 4">F98.1</strain>
    </source>
</reference>
<dbReference type="InterPro" id="IPR002110">
    <property type="entry name" value="Ankyrin_rpt"/>
</dbReference>
<dbReference type="Proteomes" id="UP000190776">
    <property type="component" value="Unassembled WGS sequence"/>
</dbReference>
<dbReference type="PROSITE" id="PS50297">
    <property type="entry name" value="ANK_REP_REGION"/>
    <property type="match status" value="1"/>
</dbReference>
<dbReference type="Pfam" id="PF12796">
    <property type="entry name" value="Ank_2"/>
    <property type="match status" value="1"/>
</dbReference>
<gene>
    <name evidence="3" type="ORF">BK809_0000875</name>
</gene>
<organism evidence="3 4">
    <name type="scientific">Diplodia seriata</name>
    <dbReference type="NCBI Taxonomy" id="420778"/>
    <lineage>
        <taxon>Eukaryota</taxon>
        <taxon>Fungi</taxon>
        <taxon>Dikarya</taxon>
        <taxon>Ascomycota</taxon>
        <taxon>Pezizomycotina</taxon>
        <taxon>Dothideomycetes</taxon>
        <taxon>Dothideomycetes incertae sedis</taxon>
        <taxon>Botryosphaeriales</taxon>
        <taxon>Botryosphaeriaceae</taxon>
        <taxon>Diplodia</taxon>
    </lineage>
</organism>
<name>A0A1S8BCR3_9PEZI</name>
<evidence type="ECO:0000313" key="3">
    <source>
        <dbReference type="EMBL" id="OMP85121.1"/>
    </source>
</evidence>
<dbReference type="SMART" id="SM00248">
    <property type="entry name" value="ANK"/>
    <property type="match status" value="2"/>
</dbReference>
<evidence type="ECO:0000256" key="2">
    <source>
        <dbReference type="SAM" id="MobiDB-lite"/>
    </source>
</evidence>
<dbReference type="InterPro" id="IPR036770">
    <property type="entry name" value="Ankyrin_rpt-contain_sf"/>
</dbReference>
<dbReference type="PROSITE" id="PS50088">
    <property type="entry name" value="ANK_REPEAT"/>
    <property type="match status" value="1"/>
</dbReference>